<protein>
    <submittedName>
        <fullName evidence="3">ComF family protein</fullName>
    </submittedName>
</protein>
<dbReference type="SUPFAM" id="SSF53271">
    <property type="entry name" value="PRTase-like"/>
    <property type="match status" value="1"/>
</dbReference>
<evidence type="ECO:0000313" key="3">
    <source>
        <dbReference type="EMBL" id="PTQ62812.1"/>
    </source>
</evidence>
<feature type="domain" description="Double zinc ribbon" evidence="2">
    <location>
        <begin position="28"/>
        <end position="87"/>
    </location>
</feature>
<dbReference type="Gene3D" id="3.40.50.2020">
    <property type="match status" value="1"/>
</dbReference>
<dbReference type="PANTHER" id="PTHR47505:SF1">
    <property type="entry name" value="DNA UTILIZATION PROTEIN YHGH"/>
    <property type="match status" value="1"/>
</dbReference>
<dbReference type="CDD" id="cd06223">
    <property type="entry name" value="PRTases_typeI"/>
    <property type="match status" value="1"/>
</dbReference>
<dbReference type="EMBL" id="QAOG01000001">
    <property type="protein sequence ID" value="PTQ62812.1"/>
    <property type="molecule type" value="Genomic_DNA"/>
</dbReference>
<dbReference type="InterPro" id="IPR044005">
    <property type="entry name" value="DZR_2"/>
</dbReference>
<comment type="caution">
    <text evidence="3">The sequence shown here is derived from an EMBL/GenBank/DDBJ whole genome shotgun (WGS) entry which is preliminary data.</text>
</comment>
<dbReference type="InterPro" id="IPR051910">
    <property type="entry name" value="ComF/GntX_DNA_util-trans"/>
</dbReference>
<comment type="similarity">
    <text evidence="1">Belongs to the ComF/GntX family.</text>
</comment>
<keyword evidence="4" id="KW-1185">Reference proteome</keyword>
<dbReference type="Proteomes" id="UP000244189">
    <property type="component" value="Unassembled WGS sequence"/>
</dbReference>
<proteinExistence type="inferred from homology"/>
<evidence type="ECO:0000259" key="2">
    <source>
        <dbReference type="Pfam" id="PF18912"/>
    </source>
</evidence>
<dbReference type="AlphaFoldDB" id="A0A2T5GU17"/>
<dbReference type="InterPro" id="IPR000836">
    <property type="entry name" value="PRTase_dom"/>
</dbReference>
<gene>
    <name evidence="3" type="ORF">C8J26_1096</name>
</gene>
<name>A0A2T5GU17_9SPHN</name>
<dbReference type="Pfam" id="PF18912">
    <property type="entry name" value="DZR_2"/>
    <property type="match status" value="1"/>
</dbReference>
<reference evidence="3 4" key="1">
    <citation type="submission" date="2018-04" db="EMBL/GenBank/DDBJ databases">
        <title>Genomic Encyclopedia of Type Strains, Phase III (KMG-III): the genomes of soil and plant-associated and newly described type strains.</title>
        <authorList>
            <person name="Whitman W."/>
        </authorList>
    </citation>
    <scope>NUCLEOTIDE SEQUENCE [LARGE SCALE GENOMIC DNA]</scope>
    <source>
        <strain evidence="3 4">MA101b</strain>
    </source>
</reference>
<dbReference type="PANTHER" id="PTHR47505">
    <property type="entry name" value="DNA UTILIZATION PROTEIN YHGH"/>
    <property type="match status" value="1"/>
</dbReference>
<evidence type="ECO:0000313" key="4">
    <source>
        <dbReference type="Proteomes" id="UP000244189"/>
    </source>
</evidence>
<evidence type="ECO:0000256" key="1">
    <source>
        <dbReference type="ARBA" id="ARBA00008007"/>
    </source>
</evidence>
<accession>A0A2T5GU17</accession>
<dbReference type="InterPro" id="IPR029057">
    <property type="entry name" value="PRTase-like"/>
</dbReference>
<sequence length="259" mass="27852">MAPCKAGARRGVREKGSVLKLPAVLRHVVDAALPPRCAGCGIPVAQDHRFCATCWSSLRFIAPPWCAGCNLPFAFDRGDDARCGDCLRDPPRHAGVLAAVAYGQVARSLALRLKYGGRTAFAETMALRMRWLIPADAELLVPVPLHRRRIWSRGFNQAALIAEALAKAAGVPHDRDVLVRPRRTVALRGLGRRQRAAVVAGAFAVAAPGRVRGKAVVLVDDVYTSGATAEACTRVLLRAGARSVTILCWARVLPAERDD</sequence>
<organism evidence="3 4">
    <name type="scientific">Sphingomonas aurantiaca</name>
    <dbReference type="NCBI Taxonomy" id="185949"/>
    <lineage>
        <taxon>Bacteria</taxon>
        <taxon>Pseudomonadati</taxon>
        <taxon>Pseudomonadota</taxon>
        <taxon>Alphaproteobacteria</taxon>
        <taxon>Sphingomonadales</taxon>
        <taxon>Sphingomonadaceae</taxon>
        <taxon>Sphingomonas</taxon>
    </lineage>
</organism>